<evidence type="ECO:0000259" key="12">
    <source>
        <dbReference type="PROSITE" id="PS50893"/>
    </source>
</evidence>
<dbReference type="Pfam" id="PF00664">
    <property type="entry name" value="ABC_membrane"/>
    <property type="match status" value="1"/>
</dbReference>
<dbReference type="GO" id="GO:0015421">
    <property type="term" value="F:ABC-type oligopeptide transporter activity"/>
    <property type="evidence" value="ECO:0007669"/>
    <property type="project" value="TreeGrafter"/>
</dbReference>
<dbReference type="PANTHER" id="PTHR43394">
    <property type="entry name" value="ATP-DEPENDENT PERMEASE MDL1, MITOCHONDRIAL"/>
    <property type="match status" value="1"/>
</dbReference>
<keyword evidence="3" id="KW-1003">Cell membrane</keyword>
<keyword evidence="9 11" id="KW-0472">Membrane</keyword>
<evidence type="ECO:0000256" key="3">
    <source>
        <dbReference type="ARBA" id="ARBA00022475"/>
    </source>
</evidence>
<feature type="transmembrane region" description="Helical" evidence="11">
    <location>
        <begin position="143"/>
        <end position="163"/>
    </location>
</feature>
<dbReference type="InterPro" id="IPR003593">
    <property type="entry name" value="AAA+_ATPase"/>
</dbReference>
<evidence type="ECO:0000256" key="8">
    <source>
        <dbReference type="ARBA" id="ARBA00022989"/>
    </source>
</evidence>
<dbReference type="FunFam" id="3.40.50.300:FF:000221">
    <property type="entry name" value="Multidrug ABC transporter ATP-binding protein"/>
    <property type="match status" value="1"/>
</dbReference>
<dbReference type="Gene3D" id="3.40.50.300">
    <property type="entry name" value="P-loop containing nucleotide triphosphate hydrolases"/>
    <property type="match status" value="1"/>
</dbReference>
<keyword evidence="15" id="KW-1185">Reference proteome</keyword>
<dbReference type="GO" id="GO:0005886">
    <property type="term" value="C:plasma membrane"/>
    <property type="evidence" value="ECO:0007669"/>
    <property type="project" value="UniProtKB-SubCell"/>
</dbReference>
<evidence type="ECO:0000256" key="1">
    <source>
        <dbReference type="ARBA" id="ARBA00004429"/>
    </source>
</evidence>
<keyword evidence="2" id="KW-0813">Transport</keyword>
<dbReference type="AlphaFoldDB" id="A0A1R4GF55"/>
<dbReference type="EMBL" id="FUHU01000044">
    <property type="protein sequence ID" value="SJM66675.1"/>
    <property type="molecule type" value="Genomic_DNA"/>
</dbReference>
<evidence type="ECO:0000256" key="11">
    <source>
        <dbReference type="SAM" id="Phobius"/>
    </source>
</evidence>
<dbReference type="SUPFAM" id="SSF90123">
    <property type="entry name" value="ABC transporter transmembrane region"/>
    <property type="match status" value="1"/>
</dbReference>
<name>A0A1R4GF55_9MICO</name>
<dbReference type="InterPro" id="IPR039421">
    <property type="entry name" value="Type_1_exporter"/>
</dbReference>
<keyword evidence="6" id="KW-0547">Nucleotide-binding</keyword>
<dbReference type="Pfam" id="PF00005">
    <property type="entry name" value="ABC_tran"/>
    <property type="match status" value="1"/>
</dbReference>
<evidence type="ECO:0000256" key="6">
    <source>
        <dbReference type="ARBA" id="ARBA00022741"/>
    </source>
</evidence>
<evidence type="ECO:0000256" key="10">
    <source>
        <dbReference type="ARBA" id="ARBA00023455"/>
    </source>
</evidence>
<evidence type="ECO:0000256" key="4">
    <source>
        <dbReference type="ARBA" id="ARBA00022519"/>
    </source>
</evidence>
<feature type="transmembrane region" description="Helical" evidence="11">
    <location>
        <begin position="281"/>
        <end position="302"/>
    </location>
</feature>
<dbReference type="InterPro" id="IPR036640">
    <property type="entry name" value="ABC1_TM_sf"/>
</dbReference>
<evidence type="ECO:0000256" key="2">
    <source>
        <dbReference type="ARBA" id="ARBA00022448"/>
    </source>
</evidence>
<accession>A0A1R4GF55</accession>
<evidence type="ECO:0000256" key="5">
    <source>
        <dbReference type="ARBA" id="ARBA00022692"/>
    </source>
</evidence>
<keyword evidence="5 11" id="KW-0812">Transmembrane</keyword>
<dbReference type="GeneID" id="303173807"/>
<dbReference type="GO" id="GO:0016887">
    <property type="term" value="F:ATP hydrolysis activity"/>
    <property type="evidence" value="ECO:0007669"/>
    <property type="project" value="InterPro"/>
</dbReference>
<dbReference type="GO" id="GO:0005524">
    <property type="term" value="F:ATP binding"/>
    <property type="evidence" value="ECO:0007669"/>
    <property type="project" value="UniProtKB-KW"/>
</dbReference>
<dbReference type="PROSITE" id="PS50893">
    <property type="entry name" value="ABC_TRANSPORTER_2"/>
    <property type="match status" value="1"/>
</dbReference>
<evidence type="ECO:0000256" key="7">
    <source>
        <dbReference type="ARBA" id="ARBA00022840"/>
    </source>
</evidence>
<comment type="similarity">
    <text evidence="10">Belongs to the ABC transporter superfamily. Siderophore-Fe(3+) uptake transporter (SIUT) (TC 3.A.1.21) family.</text>
</comment>
<feature type="transmembrane region" description="Helical" evidence="11">
    <location>
        <begin position="20"/>
        <end position="46"/>
    </location>
</feature>
<evidence type="ECO:0000313" key="14">
    <source>
        <dbReference type="EMBL" id="SJM66675.1"/>
    </source>
</evidence>
<protein>
    <submittedName>
        <fullName evidence="14">ABC transporter ATP-binding protein</fullName>
    </submittedName>
</protein>
<dbReference type="InterPro" id="IPR011527">
    <property type="entry name" value="ABC1_TM_dom"/>
</dbReference>
<reference evidence="14 15" key="1">
    <citation type="submission" date="2017-02" db="EMBL/GenBank/DDBJ databases">
        <authorList>
            <person name="Peterson S.W."/>
        </authorList>
    </citation>
    <scope>NUCLEOTIDE SEQUENCE [LARGE SCALE GENOMIC DNA]</scope>
    <source>
        <strain evidence="14 15">LMG 22410</strain>
    </source>
</reference>
<proteinExistence type="inferred from homology"/>
<comment type="subcellular location">
    <subcellularLocation>
        <location evidence="1">Cell inner membrane</location>
        <topology evidence="1">Multi-pass membrane protein</topology>
    </subcellularLocation>
</comment>
<dbReference type="InterPro" id="IPR017871">
    <property type="entry name" value="ABC_transporter-like_CS"/>
</dbReference>
<keyword evidence="4" id="KW-0997">Cell inner membrane</keyword>
<keyword evidence="7 14" id="KW-0067">ATP-binding</keyword>
<keyword evidence="8 11" id="KW-1133">Transmembrane helix</keyword>
<feature type="domain" description="ABC transporter" evidence="12">
    <location>
        <begin position="345"/>
        <end position="599"/>
    </location>
</feature>
<dbReference type="Gene3D" id="1.20.1560.10">
    <property type="entry name" value="ABC transporter type 1, transmembrane domain"/>
    <property type="match status" value="1"/>
</dbReference>
<feature type="transmembrane region" description="Helical" evidence="11">
    <location>
        <begin position="247"/>
        <end position="269"/>
    </location>
</feature>
<dbReference type="Proteomes" id="UP000195787">
    <property type="component" value="Unassembled WGS sequence"/>
</dbReference>
<feature type="transmembrane region" description="Helical" evidence="11">
    <location>
        <begin position="169"/>
        <end position="189"/>
    </location>
</feature>
<evidence type="ECO:0000256" key="9">
    <source>
        <dbReference type="ARBA" id="ARBA00023136"/>
    </source>
</evidence>
<dbReference type="InterPro" id="IPR027417">
    <property type="entry name" value="P-loop_NTPase"/>
</dbReference>
<evidence type="ECO:0000259" key="13">
    <source>
        <dbReference type="PROSITE" id="PS50929"/>
    </source>
</evidence>
<dbReference type="PROSITE" id="PS50929">
    <property type="entry name" value="ABC_TM1F"/>
    <property type="match status" value="1"/>
</dbReference>
<organism evidence="14 15">
    <name type="scientific">Agrococcus casei LMG 22410</name>
    <dbReference type="NCBI Taxonomy" id="1255656"/>
    <lineage>
        <taxon>Bacteria</taxon>
        <taxon>Bacillati</taxon>
        <taxon>Actinomycetota</taxon>
        <taxon>Actinomycetes</taxon>
        <taxon>Micrococcales</taxon>
        <taxon>Microbacteriaceae</taxon>
        <taxon>Agrococcus</taxon>
    </lineage>
</organism>
<dbReference type="RefSeq" id="WP_234988567.1">
    <property type="nucleotide sequence ID" value="NZ_FUHU01000044.1"/>
</dbReference>
<dbReference type="PROSITE" id="PS00211">
    <property type="entry name" value="ABC_TRANSPORTER_1"/>
    <property type="match status" value="1"/>
</dbReference>
<dbReference type="InterPro" id="IPR003439">
    <property type="entry name" value="ABC_transporter-like_ATP-bd"/>
</dbReference>
<evidence type="ECO:0000313" key="15">
    <source>
        <dbReference type="Proteomes" id="UP000195787"/>
    </source>
</evidence>
<dbReference type="SMART" id="SM00382">
    <property type="entry name" value="AAA"/>
    <property type="match status" value="1"/>
</dbReference>
<feature type="domain" description="ABC transmembrane type-1" evidence="13">
    <location>
        <begin position="31"/>
        <end position="310"/>
    </location>
</feature>
<dbReference type="CDD" id="cd18551">
    <property type="entry name" value="ABC_6TM_LmrA_like"/>
    <property type="match status" value="1"/>
</dbReference>
<sequence>MAFGRRQKDEGPRASLKELLPYLFVRRGLFAGAIVLSLIGAVTSLIQPLFVQEIIARVEQQSPLAWLPLLLVVFVLADALVSGFEHFLLQVIGENVVRGSRRRLVSRMLHLPIIEFDARRTGDLVSRVGSDTTLLRAVLTQGLVEAIGGTLTLVGAVIAMAIIDPMLLGVTVGVVAIAIVAMVVVMPLLSRATRRAQEQVGHLTSALERGISGIRTIRAAGASEQEISEIHSRTDDAYRAGIKVAQISAFVVPVAGLAMQLAFLAVLGLGGLRVASGDLAIAQLVAFLMFLFLMIMPLGQLFGAMSAVSQALGALGRIQEIVRLPSEAEVPAAAAQPSRQTDAAIEFVDVSFAYPEQVVHAKSTTSDEAAAEGAVSPKSVLRNVSFRVPRGSKIALVGPSGAGKSTSFALIERFYEPDTGSIHVDGGDVRSLSHEELRSRIGYVEQDARVLAGTIRDNLRIGRRGATEGDMLDVLERVNLAEIVDRADDGLDTQVGEGGVKLSGGQRQRLAIARALLAAPPILLLDESTSSLDSLNEMRMKEAIDAVAVGRTMLVIAHRLSTVVDSDAIIVLDEGQVCAVGSHDELLETSALYRSIASHQLLTN</sequence>
<dbReference type="PANTHER" id="PTHR43394:SF1">
    <property type="entry name" value="ATP-BINDING CASSETTE SUB-FAMILY B MEMBER 10, MITOCHONDRIAL"/>
    <property type="match status" value="1"/>
</dbReference>
<feature type="transmembrane region" description="Helical" evidence="11">
    <location>
        <begin position="66"/>
        <end position="93"/>
    </location>
</feature>
<dbReference type="SUPFAM" id="SSF52540">
    <property type="entry name" value="P-loop containing nucleoside triphosphate hydrolases"/>
    <property type="match status" value="1"/>
</dbReference>
<gene>
    <name evidence="14" type="ORF">CZ674_11375</name>
</gene>